<gene>
    <name evidence="1" type="ORF">SteCoe_16034</name>
</gene>
<organism evidence="1 2">
    <name type="scientific">Stentor coeruleus</name>
    <dbReference type="NCBI Taxonomy" id="5963"/>
    <lineage>
        <taxon>Eukaryota</taxon>
        <taxon>Sar</taxon>
        <taxon>Alveolata</taxon>
        <taxon>Ciliophora</taxon>
        <taxon>Postciliodesmatophora</taxon>
        <taxon>Heterotrichea</taxon>
        <taxon>Heterotrichida</taxon>
        <taxon>Stentoridae</taxon>
        <taxon>Stentor</taxon>
    </lineage>
</organism>
<dbReference type="Proteomes" id="UP000187209">
    <property type="component" value="Unassembled WGS sequence"/>
</dbReference>
<accession>A0A1R2C241</accession>
<name>A0A1R2C241_9CILI</name>
<keyword evidence="2" id="KW-1185">Reference proteome</keyword>
<protein>
    <submittedName>
        <fullName evidence="1">Uncharacterized protein</fullName>
    </submittedName>
</protein>
<reference evidence="1 2" key="1">
    <citation type="submission" date="2016-11" db="EMBL/GenBank/DDBJ databases">
        <title>The macronuclear genome of Stentor coeruleus: a giant cell with tiny introns.</title>
        <authorList>
            <person name="Slabodnick M."/>
            <person name="Ruby J.G."/>
            <person name="Reiff S.B."/>
            <person name="Swart E.C."/>
            <person name="Gosai S."/>
            <person name="Prabakaran S."/>
            <person name="Witkowska E."/>
            <person name="Larue G.E."/>
            <person name="Fisher S."/>
            <person name="Freeman R.M."/>
            <person name="Gunawardena J."/>
            <person name="Chu W."/>
            <person name="Stover N.A."/>
            <person name="Gregory B.D."/>
            <person name="Nowacki M."/>
            <person name="Derisi J."/>
            <person name="Roy S.W."/>
            <person name="Marshall W.F."/>
            <person name="Sood P."/>
        </authorList>
    </citation>
    <scope>NUCLEOTIDE SEQUENCE [LARGE SCALE GENOMIC DNA]</scope>
    <source>
        <strain evidence="1">WM001</strain>
    </source>
</reference>
<evidence type="ECO:0000313" key="1">
    <source>
        <dbReference type="EMBL" id="OMJ83113.1"/>
    </source>
</evidence>
<sequence>MELWRDLETSSFYLLDKVNGIQKSCNKYGEPPVNFKAYTSGFGNMHVQLPMTADSNYRVQPKKFDGYFQCPRPASHAIVSRQPYIRDIKQYKIKRLPNDVTKIPKPVTSLGFSRVYDNTARIPLLKSKTPKESYTETQLYSIENIKKTQEEVPVRDIKTASDMFRKHNIEKDTMKGYQAPSPKLVRRQLKGFFMVGFPTSSDLFVKEKKVLEVTNPVAIRKQKHIEAVDLKNLVKRREQRILKNKLIQS</sequence>
<evidence type="ECO:0000313" key="2">
    <source>
        <dbReference type="Proteomes" id="UP000187209"/>
    </source>
</evidence>
<proteinExistence type="predicted"/>
<comment type="caution">
    <text evidence="1">The sequence shown here is derived from an EMBL/GenBank/DDBJ whole genome shotgun (WGS) entry which is preliminary data.</text>
</comment>
<dbReference type="AlphaFoldDB" id="A0A1R2C241"/>
<dbReference type="OrthoDB" id="321532at2759"/>
<dbReference type="EMBL" id="MPUH01000315">
    <property type="protein sequence ID" value="OMJ83113.1"/>
    <property type="molecule type" value="Genomic_DNA"/>
</dbReference>